<evidence type="ECO:0000256" key="1">
    <source>
        <dbReference type="SAM" id="SignalP"/>
    </source>
</evidence>
<keyword evidence="3" id="KW-1185">Reference proteome</keyword>
<gene>
    <name evidence="2" type="ORF">H5P30_09355</name>
</gene>
<feature type="signal peptide" evidence="1">
    <location>
        <begin position="1"/>
        <end position="21"/>
    </location>
</feature>
<evidence type="ECO:0008006" key="4">
    <source>
        <dbReference type="Google" id="ProtNLM"/>
    </source>
</evidence>
<sequence length="533" mass="57275">MKIFKVVMGLSGILCPFLVLAQSDPCVCPGDQPYAGQDECGNNVCDPADVGTYPYTSACGIGTCDSSLDGDYPYNDACGNGVCHEDMEGEYPLSSYDCDGDGVLDTCVDDMYEDACGNLTCDSSLDGEFPLDAYDCDSDGELDSCEPCGSVEIAGLSFRKVTDSINLSASSEELEGDNFTWSVEDGDIDLQSTTGSTIQVSGNTLGTATIKATHEDSGISATHQVTTYHVVATHSNTEYCDGEQVSITLVTTPESVESEISNVDVIAKKPDGSTNFVNVENSGTTLQKASQGDELKWISGEFGAMWYSSGQGDCNNPLIVDYTLTATYEIEGEEETVTLSGFSVNASPDGSTPCLEGSGSVQRDWFDGFPSYEFAPIEGDEEHWKMEIVGIGTLVRDVHASAITGNTSSNSQFYPMILHEEEFHVDQIEGNVSSVIDPAKHFSVTYVYDNEISNFESIVDLGPNPTTAEVEAAADAETAFVGDKMEEHFDDTVQELGQDPNYRCPIEQQAKNAVGSLFHLTYYCAYQQTGTCP</sequence>
<accession>A0A7X1E5V3</accession>
<keyword evidence="1" id="KW-0732">Signal</keyword>
<dbReference type="AlphaFoldDB" id="A0A7X1E5V3"/>
<dbReference type="EMBL" id="JACHVA010000080">
    <property type="protein sequence ID" value="MBC2601987.1"/>
    <property type="molecule type" value="Genomic_DNA"/>
</dbReference>
<name>A0A7X1E5V3_9BACT</name>
<protein>
    <recommendedName>
        <fullName evidence="4">BIG2 domain-containing protein</fullName>
    </recommendedName>
</protein>
<evidence type="ECO:0000313" key="2">
    <source>
        <dbReference type="EMBL" id="MBC2601987.1"/>
    </source>
</evidence>
<feature type="chain" id="PRO_5031049096" description="BIG2 domain-containing protein" evidence="1">
    <location>
        <begin position="22"/>
        <end position="533"/>
    </location>
</feature>
<organism evidence="2 3">
    <name type="scientific">Puniceicoccus vermicola</name>
    <dbReference type="NCBI Taxonomy" id="388746"/>
    <lineage>
        <taxon>Bacteria</taxon>
        <taxon>Pseudomonadati</taxon>
        <taxon>Verrucomicrobiota</taxon>
        <taxon>Opitutia</taxon>
        <taxon>Puniceicoccales</taxon>
        <taxon>Puniceicoccaceae</taxon>
        <taxon>Puniceicoccus</taxon>
    </lineage>
</organism>
<reference evidence="2 3" key="1">
    <citation type="submission" date="2020-07" db="EMBL/GenBank/DDBJ databases">
        <authorList>
            <person name="Feng X."/>
        </authorList>
    </citation>
    <scope>NUCLEOTIDE SEQUENCE [LARGE SCALE GENOMIC DNA]</scope>
    <source>
        <strain evidence="2 3">JCM14086</strain>
    </source>
</reference>
<dbReference type="RefSeq" id="WP_185692685.1">
    <property type="nucleotide sequence ID" value="NZ_JACHVA010000080.1"/>
</dbReference>
<proteinExistence type="predicted"/>
<comment type="caution">
    <text evidence="2">The sequence shown here is derived from an EMBL/GenBank/DDBJ whole genome shotgun (WGS) entry which is preliminary data.</text>
</comment>
<dbReference type="Gene3D" id="2.60.40.1080">
    <property type="match status" value="1"/>
</dbReference>
<evidence type="ECO:0000313" key="3">
    <source>
        <dbReference type="Proteomes" id="UP000525652"/>
    </source>
</evidence>
<dbReference type="Proteomes" id="UP000525652">
    <property type="component" value="Unassembled WGS sequence"/>
</dbReference>